<keyword evidence="3" id="KW-1185">Reference proteome</keyword>
<organism evidence="2 3">
    <name type="scientific">Bacillus carboniphilus</name>
    <dbReference type="NCBI Taxonomy" id="86663"/>
    <lineage>
        <taxon>Bacteria</taxon>
        <taxon>Bacillati</taxon>
        <taxon>Bacillota</taxon>
        <taxon>Bacilli</taxon>
        <taxon>Bacillales</taxon>
        <taxon>Bacillaceae</taxon>
        <taxon>Bacillus</taxon>
    </lineage>
</organism>
<dbReference type="CDD" id="cd02947">
    <property type="entry name" value="TRX_family"/>
    <property type="match status" value="1"/>
</dbReference>
<gene>
    <name evidence="2" type="ORF">LC087_10445</name>
</gene>
<name>A0ABY9JR96_9BACI</name>
<evidence type="ECO:0000313" key="3">
    <source>
        <dbReference type="Proteomes" id="UP001197974"/>
    </source>
</evidence>
<dbReference type="Proteomes" id="UP001197974">
    <property type="component" value="Chromosome"/>
</dbReference>
<dbReference type="InterPro" id="IPR013766">
    <property type="entry name" value="Thioredoxin_domain"/>
</dbReference>
<sequence length="103" mass="11975">MEEITKEELIELFENREVHFIYLYTPLCGTCQMASKMLEVTETILSIKIYKKDLNYIPEHAMNWGVQSVPALIILKEQKIIEKVFAFGSVENIISIINEHQNS</sequence>
<dbReference type="Pfam" id="PF00085">
    <property type="entry name" value="Thioredoxin"/>
    <property type="match status" value="1"/>
</dbReference>
<evidence type="ECO:0000313" key="2">
    <source>
        <dbReference type="EMBL" id="WLR41339.1"/>
    </source>
</evidence>
<evidence type="ECO:0000259" key="1">
    <source>
        <dbReference type="Pfam" id="PF00085"/>
    </source>
</evidence>
<protein>
    <submittedName>
        <fullName evidence="2">Thioredoxin family protein</fullName>
    </submittedName>
</protein>
<dbReference type="SUPFAM" id="SSF52833">
    <property type="entry name" value="Thioredoxin-like"/>
    <property type="match status" value="1"/>
</dbReference>
<dbReference type="Gene3D" id="3.40.30.10">
    <property type="entry name" value="Glutaredoxin"/>
    <property type="match status" value="1"/>
</dbReference>
<reference evidence="2 3" key="1">
    <citation type="submission" date="2023-06" db="EMBL/GenBank/DDBJ databases">
        <title>Five Gram-positive bacteria isolated from mangrove sediments in Shenzhen, Guangdong, China.</title>
        <authorList>
            <person name="Yu S."/>
            <person name="Zheng W."/>
            <person name="Huang Y."/>
        </authorList>
    </citation>
    <scope>NUCLEOTIDE SEQUENCE [LARGE SCALE GENOMIC DNA]</scope>
    <source>
        <strain evidence="2 3">SaN35-3</strain>
    </source>
</reference>
<proteinExistence type="predicted"/>
<dbReference type="EMBL" id="CP129013">
    <property type="protein sequence ID" value="WLR41339.1"/>
    <property type="molecule type" value="Genomic_DNA"/>
</dbReference>
<dbReference type="InterPro" id="IPR036249">
    <property type="entry name" value="Thioredoxin-like_sf"/>
</dbReference>
<feature type="domain" description="Thioredoxin" evidence="1">
    <location>
        <begin position="6"/>
        <end position="98"/>
    </location>
</feature>
<dbReference type="RefSeq" id="WP_226541096.1">
    <property type="nucleotide sequence ID" value="NZ_CP129013.1"/>
</dbReference>
<accession>A0ABY9JR96</accession>